<feature type="transmembrane region" description="Helical" evidence="1">
    <location>
        <begin position="6"/>
        <end position="25"/>
    </location>
</feature>
<keyword evidence="1" id="KW-1003">Cell membrane</keyword>
<dbReference type="InterPro" id="IPR004445">
    <property type="entry name" value="GltS"/>
</dbReference>
<organism evidence="3 4">
    <name type="scientific">Romboutsia faecis</name>
    <dbReference type="NCBI Taxonomy" id="2764597"/>
    <lineage>
        <taxon>Bacteria</taxon>
        <taxon>Bacillati</taxon>
        <taxon>Bacillota</taxon>
        <taxon>Clostridia</taxon>
        <taxon>Peptostreptococcales</taxon>
        <taxon>Peptostreptococcaceae</taxon>
        <taxon>Romboutsia</taxon>
    </lineage>
</organism>
<evidence type="ECO:0000256" key="2">
    <source>
        <dbReference type="NCBIfam" id="TIGR00210"/>
    </source>
</evidence>
<keyword evidence="1" id="KW-1133">Transmembrane helix</keyword>
<keyword evidence="1" id="KW-0739">Sodium transport</keyword>
<feature type="transmembrane region" description="Helical" evidence="1">
    <location>
        <begin position="68"/>
        <end position="89"/>
    </location>
</feature>
<dbReference type="PANTHER" id="PTHR36178">
    <property type="entry name" value="SLR0625 PROTEIN"/>
    <property type="match status" value="1"/>
</dbReference>
<keyword evidence="1" id="KW-0472">Membrane</keyword>
<feature type="transmembrane region" description="Helical" evidence="1">
    <location>
        <begin position="311"/>
        <end position="331"/>
    </location>
</feature>
<comment type="caution">
    <text evidence="3">The sequence shown here is derived from an EMBL/GenBank/DDBJ whole genome shotgun (WGS) entry which is preliminary data.</text>
</comment>
<dbReference type="NCBIfam" id="TIGR00210">
    <property type="entry name" value="gltS"/>
    <property type="match status" value="1"/>
</dbReference>
<proteinExistence type="inferred from homology"/>
<sequence>MFNIDLNSTYTLILTIMLFLFGSILKNKLKFLNNFCIPSPVIGGLLFCILTLILNSFGILSISMDTSLMPYFMSFFFTVIGLGVSLSLVKKGGKLLIKYWLLCGLLAYCQNGLTVVLSKICNIHPLLGLMCGTISMEGGHGCAAAFGATIESLGIKDASSVGIAAATLGLILGGILGGPVAKYLIEKYKLKPSNKTNTYSPLKNTTVGVTNTYYGLTPFMFFEQFLLVLLCMTLGEFITTLFYNITNIILPSIVGSMFIAVIFRNVNDKTNIINIDLKLLDFLSELSLGMFLTMALMSVDLLKLSSLFGPIVFIIICQVIFMILYATIICFRILGKDFDAAIIISGMIGHGLGATPNAIANMTSVSQKYGHSDKAFLVVPLVGAFLLDLFTMPSIIFFINLLS</sequence>
<dbReference type="RefSeq" id="WP_153925973.1">
    <property type="nucleotide sequence ID" value="NZ_JACRWE010000003.1"/>
</dbReference>
<accession>A0ABR7JNR9</accession>
<evidence type="ECO:0000256" key="1">
    <source>
        <dbReference type="HAMAP-Rule" id="MF_02062"/>
    </source>
</evidence>
<feature type="transmembrane region" description="Helical" evidence="1">
    <location>
        <begin position="249"/>
        <end position="267"/>
    </location>
</feature>
<dbReference type="Proteomes" id="UP000609849">
    <property type="component" value="Unassembled WGS sequence"/>
</dbReference>
<keyword evidence="1" id="KW-0406">Ion transport</keyword>
<dbReference type="HAMAP" id="MF_02062">
    <property type="entry name" value="GltS"/>
    <property type="match status" value="1"/>
</dbReference>
<comment type="similarity">
    <text evidence="1">Belongs to the glutamate:Na(+) symporter (ESS) (TC 2.A.27) family.</text>
</comment>
<feature type="transmembrane region" description="Helical" evidence="1">
    <location>
        <begin position="279"/>
        <end position="299"/>
    </location>
</feature>
<feature type="transmembrane region" description="Helical" evidence="1">
    <location>
        <begin position="161"/>
        <end position="185"/>
    </location>
</feature>
<name>A0ABR7JNR9_9FIRM</name>
<keyword evidence="1" id="KW-0813">Transport</keyword>
<comment type="function">
    <text evidence="1">Catalyzes the sodium-dependent transport of glutamate.</text>
</comment>
<gene>
    <name evidence="3" type="primary">gltS</name>
    <name evidence="3" type="ORF">H8923_06970</name>
</gene>
<keyword evidence="4" id="KW-1185">Reference proteome</keyword>
<feature type="transmembrane region" description="Helical" evidence="1">
    <location>
        <begin position="96"/>
        <end position="117"/>
    </location>
</feature>
<keyword evidence="1" id="KW-0769">Symport</keyword>
<feature type="transmembrane region" description="Helical" evidence="1">
    <location>
        <begin position="375"/>
        <end position="402"/>
    </location>
</feature>
<dbReference type="PANTHER" id="PTHR36178:SF1">
    <property type="entry name" value="SODIUM_GLUTAMATE SYMPORTER"/>
    <property type="match status" value="1"/>
</dbReference>
<keyword evidence="1" id="KW-0812">Transmembrane</keyword>
<protein>
    <recommendedName>
        <fullName evidence="1 2">Sodium/glutamate symporter</fullName>
    </recommendedName>
</protein>
<evidence type="ECO:0000313" key="3">
    <source>
        <dbReference type="EMBL" id="MBC5996500.1"/>
    </source>
</evidence>
<keyword evidence="1" id="KW-0029">Amino-acid transport</keyword>
<comment type="subcellular location">
    <subcellularLocation>
        <location evidence="1">Cell membrane</location>
        <topology evidence="1">Multi-pass membrane protein</topology>
    </subcellularLocation>
</comment>
<dbReference type="EMBL" id="JACRWE010000003">
    <property type="protein sequence ID" value="MBC5996500.1"/>
    <property type="molecule type" value="Genomic_DNA"/>
</dbReference>
<evidence type="ECO:0000313" key="4">
    <source>
        <dbReference type="Proteomes" id="UP000609849"/>
    </source>
</evidence>
<dbReference type="Pfam" id="PF03616">
    <property type="entry name" value="Glt_symporter"/>
    <property type="match status" value="1"/>
</dbReference>
<keyword evidence="1" id="KW-0915">Sodium</keyword>
<reference evidence="3 4" key="1">
    <citation type="submission" date="2020-08" db="EMBL/GenBank/DDBJ databases">
        <authorList>
            <person name="Liu C."/>
            <person name="Sun Q."/>
        </authorList>
    </citation>
    <scope>NUCLEOTIDE SEQUENCE [LARGE SCALE GENOMIC DNA]</scope>
    <source>
        <strain evidence="3 4">NSJ-18</strain>
    </source>
</reference>
<feature type="transmembrane region" description="Helical" evidence="1">
    <location>
        <begin position="37"/>
        <end position="62"/>
    </location>
</feature>
<feature type="transmembrane region" description="Helical" evidence="1">
    <location>
        <begin position="338"/>
        <end position="355"/>
    </location>
</feature>